<dbReference type="eggNOG" id="ENOG502R0RN">
    <property type="taxonomic scope" value="Eukaryota"/>
</dbReference>
<dbReference type="HOGENOM" id="CLU_2693208_0_0_1"/>
<reference evidence="2" key="1">
    <citation type="journal article" date="2010" name="Genome Biol.">
        <title>Genome sequence of the necrotrophic plant pathogen Pythium ultimum reveals original pathogenicity mechanisms and effector repertoire.</title>
        <authorList>
            <person name="Levesque C.A."/>
            <person name="Brouwer H."/>
            <person name="Cano L."/>
            <person name="Hamilton J.P."/>
            <person name="Holt C."/>
            <person name="Huitema E."/>
            <person name="Raffaele S."/>
            <person name="Robideau G.P."/>
            <person name="Thines M."/>
            <person name="Win J."/>
            <person name="Zerillo M.M."/>
            <person name="Beakes G.W."/>
            <person name="Boore J.L."/>
            <person name="Busam D."/>
            <person name="Dumas B."/>
            <person name="Ferriera S."/>
            <person name="Fuerstenberg S.I."/>
            <person name="Gachon C.M."/>
            <person name="Gaulin E."/>
            <person name="Govers F."/>
            <person name="Grenville-Briggs L."/>
            <person name="Horner N."/>
            <person name="Hostetler J."/>
            <person name="Jiang R.H."/>
            <person name="Johnson J."/>
            <person name="Krajaejun T."/>
            <person name="Lin H."/>
            <person name="Meijer H.J."/>
            <person name="Moore B."/>
            <person name="Morris P."/>
            <person name="Phuntmart V."/>
            <person name="Puiu D."/>
            <person name="Shetty J."/>
            <person name="Stajich J.E."/>
            <person name="Tripathy S."/>
            <person name="Wawra S."/>
            <person name="van West P."/>
            <person name="Whitty B.R."/>
            <person name="Coutinho P.M."/>
            <person name="Henrissat B."/>
            <person name="Martin F."/>
            <person name="Thomas P.D."/>
            <person name="Tyler B.M."/>
            <person name="De Vries R.P."/>
            <person name="Kamoun S."/>
            <person name="Yandell M."/>
            <person name="Tisserat N."/>
            <person name="Buell C.R."/>
        </authorList>
    </citation>
    <scope>NUCLEOTIDE SEQUENCE</scope>
    <source>
        <strain evidence="2">DAOM:BR144</strain>
    </source>
</reference>
<dbReference type="AlphaFoldDB" id="K3WD28"/>
<accession>K3WD28</accession>
<proteinExistence type="predicted"/>
<name>K3WD28_GLOUD</name>
<reference evidence="1" key="3">
    <citation type="submission" date="2015-02" db="UniProtKB">
        <authorList>
            <consortium name="EnsemblProtists"/>
        </authorList>
    </citation>
    <scope>IDENTIFICATION</scope>
    <source>
        <strain evidence="1">DAOM BR144</strain>
    </source>
</reference>
<evidence type="ECO:0000313" key="2">
    <source>
        <dbReference type="Proteomes" id="UP000019132"/>
    </source>
</evidence>
<sequence>MLDAPLQLGDAILGQLVDTLEHLLEHVIPNLHKYLSWDAANNDLGPIIPELSAPTAYPMKADAAVVCHPQALHA</sequence>
<dbReference type="Proteomes" id="UP000019132">
    <property type="component" value="Unassembled WGS sequence"/>
</dbReference>
<organism evidence="1 2">
    <name type="scientific">Globisporangium ultimum (strain ATCC 200006 / CBS 805.95 / DAOM BR144)</name>
    <name type="common">Pythium ultimum</name>
    <dbReference type="NCBI Taxonomy" id="431595"/>
    <lineage>
        <taxon>Eukaryota</taxon>
        <taxon>Sar</taxon>
        <taxon>Stramenopiles</taxon>
        <taxon>Oomycota</taxon>
        <taxon>Peronosporomycetes</taxon>
        <taxon>Pythiales</taxon>
        <taxon>Pythiaceae</taxon>
        <taxon>Globisporangium</taxon>
    </lineage>
</organism>
<evidence type="ECO:0000313" key="1">
    <source>
        <dbReference type="EnsemblProtists" id="PYU1_T002869"/>
    </source>
</evidence>
<dbReference type="VEuPathDB" id="FungiDB:PYU1_G002866"/>
<dbReference type="EMBL" id="GL376628">
    <property type="status" value="NOT_ANNOTATED_CDS"/>
    <property type="molecule type" value="Genomic_DNA"/>
</dbReference>
<dbReference type="EnsemblProtists" id="PYU1_T002869">
    <property type="protein sequence ID" value="PYU1_T002869"/>
    <property type="gene ID" value="PYU1_G002866"/>
</dbReference>
<keyword evidence="2" id="KW-1185">Reference proteome</keyword>
<dbReference type="InParanoid" id="K3WD28"/>
<reference evidence="2" key="2">
    <citation type="submission" date="2010-04" db="EMBL/GenBank/DDBJ databases">
        <authorList>
            <person name="Buell R."/>
            <person name="Hamilton J."/>
            <person name="Hostetler J."/>
        </authorList>
    </citation>
    <scope>NUCLEOTIDE SEQUENCE [LARGE SCALE GENOMIC DNA]</scope>
    <source>
        <strain evidence="2">DAOM:BR144</strain>
    </source>
</reference>
<protein>
    <submittedName>
        <fullName evidence="1">Uncharacterized protein</fullName>
    </submittedName>
</protein>